<accession>A0A1G7UV80</accession>
<evidence type="ECO:0000313" key="2">
    <source>
        <dbReference type="Proteomes" id="UP000198748"/>
    </source>
</evidence>
<reference evidence="2" key="1">
    <citation type="submission" date="2016-10" db="EMBL/GenBank/DDBJ databases">
        <authorList>
            <person name="Varghese N."/>
            <person name="Submissions S."/>
        </authorList>
    </citation>
    <scope>NUCLEOTIDE SEQUENCE [LARGE SCALE GENOMIC DNA]</scope>
    <source>
        <strain evidence="2">DSM 25329</strain>
    </source>
</reference>
<organism evidence="1 2">
    <name type="scientific">Dyadobacter soli</name>
    <dbReference type="NCBI Taxonomy" id="659014"/>
    <lineage>
        <taxon>Bacteria</taxon>
        <taxon>Pseudomonadati</taxon>
        <taxon>Bacteroidota</taxon>
        <taxon>Cytophagia</taxon>
        <taxon>Cytophagales</taxon>
        <taxon>Spirosomataceae</taxon>
        <taxon>Dyadobacter</taxon>
    </lineage>
</organism>
<protein>
    <submittedName>
        <fullName evidence="1">Uncharacterized protein</fullName>
    </submittedName>
</protein>
<dbReference type="AlphaFoldDB" id="A0A1G7UV80"/>
<proteinExistence type="predicted"/>
<sequence length="44" mass="5239">MLTFLRVRCNYYTKIANAYRFDNMGFSGRNFVFLQLVTTTLNTH</sequence>
<gene>
    <name evidence="1" type="ORF">SAMN04487996_119116</name>
</gene>
<dbReference type="STRING" id="659014.SAMN04487996_119116"/>
<evidence type="ECO:0000313" key="1">
    <source>
        <dbReference type="EMBL" id="SDG51374.1"/>
    </source>
</evidence>
<keyword evidence="2" id="KW-1185">Reference proteome</keyword>
<name>A0A1G7UV80_9BACT</name>
<dbReference type="Proteomes" id="UP000198748">
    <property type="component" value="Unassembled WGS sequence"/>
</dbReference>
<dbReference type="EMBL" id="FNAN01000019">
    <property type="protein sequence ID" value="SDG51374.1"/>
    <property type="molecule type" value="Genomic_DNA"/>
</dbReference>